<feature type="non-terminal residue" evidence="1">
    <location>
        <position position="1"/>
    </location>
</feature>
<dbReference type="AlphaFoldDB" id="A0A5J4UF63"/>
<accession>A0A5J4UF63</accession>
<name>A0A5J4UF63_9EUKA</name>
<sequence length="265" mass="29300">FLNLEINEEFLPSIRLILRIVAICGLEDGADGTNIRPHKSIGQAVTATSTPLGIITNIFVAKGENNENNVTVDNKLIELAGDEGVIIKAGVGGDHPQTVFYVTNGSLLIRDITIIGSEDHSNTTLFELYGIERQIQIISCNINSYNAITIQQLPMIKVVVGKSIYISQSHFTGGVFSDTAATEIENRISELIIDQSTFSNNYYDFENKRDGIILDDNLGTKRRIFIKDSQFTGPLDEDDSQMHVQNNNDDNQICNQGSLSIYVTR</sequence>
<comment type="caution">
    <text evidence="1">The sequence shown here is derived from an EMBL/GenBank/DDBJ whole genome shotgun (WGS) entry which is preliminary data.</text>
</comment>
<evidence type="ECO:0000313" key="1">
    <source>
        <dbReference type="EMBL" id="KAA6368730.1"/>
    </source>
</evidence>
<proteinExistence type="predicted"/>
<reference evidence="1 2" key="1">
    <citation type="submission" date="2019-03" db="EMBL/GenBank/DDBJ databases">
        <title>Single cell metagenomics reveals metabolic interactions within the superorganism composed of flagellate Streblomastix strix and complex community of Bacteroidetes bacteria on its surface.</title>
        <authorList>
            <person name="Treitli S.C."/>
            <person name="Kolisko M."/>
            <person name="Husnik F."/>
            <person name="Keeling P."/>
            <person name="Hampl V."/>
        </authorList>
    </citation>
    <scope>NUCLEOTIDE SEQUENCE [LARGE SCALE GENOMIC DNA]</scope>
    <source>
        <strain evidence="1">ST1C</strain>
    </source>
</reference>
<dbReference type="InterPro" id="IPR011050">
    <property type="entry name" value="Pectin_lyase_fold/virulence"/>
</dbReference>
<dbReference type="Proteomes" id="UP000324800">
    <property type="component" value="Unassembled WGS sequence"/>
</dbReference>
<organism evidence="1 2">
    <name type="scientific">Streblomastix strix</name>
    <dbReference type="NCBI Taxonomy" id="222440"/>
    <lineage>
        <taxon>Eukaryota</taxon>
        <taxon>Metamonada</taxon>
        <taxon>Preaxostyla</taxon>
        <taxon>Oxymonadida</taxon>
        <taxon>Streblomastigidae</taxon>
        <taxon>Streblomastix</taxon>
    </lineage>
</organism>
<gene>
    <name evidence="1" type="ORF">EZS28_035742</name>
</gene>
<evidence type="ECO:0000313" key="2">
    <source>
        <dbReference type="Proteomes" id="UP000324800"/>
    </source>
</evidence>
<dbReference type="SUPFAM" id="SSF51126">
    <property type="entry name" value="Pectin lyase-like"/>
    <property type="match status" value="1"/>
</dbReference>
<dbReference type="EMBL" id="SNRW01017067">
    <property type="protein sequence ID" value="KAA6368730.1"/>
    <property type="molecule type" value="Genomic_DNA"/>
</dbReference>
<protein>
    <submittedName>
        <fullName evidence="1">Uncharacterized protein</fullName>
    </submittedName>
</protein>